<keyword evidence="8 10" id="KW-0804">Transcription</keyword>
<evidence type="ECO:0000256" key="3">
    <source>
        <dbReference type="ARBA" id="ARBA00007682"/>
    </source>
</evidence>
<feature type="region of interest" description="Disordered" evidence="11">
    <location>
        <begin position="385"/>
        <end position="427"/>
    </location>
</feature>
<proteinExistence type="inferred from homology"/>
<dbReference type="Gene3D" id="2.30.30.1020">
    <property type="entry name" value="CCR4-NOT complex subunit 2/3/5, C-terminal domain"/>
    <property type="match status" value="1"/>
</dbReference>
<evidence type="ECO:0000256" key="1">
    <source>
        <dbReference type="ARBA" id="ARBA00004123"/>
    </source>
</evidence>
<dbReference type="GO" id="GO:0030015">
    <property type="term" value="C:CCR4-NOT core complex"/>
    <property type="evidence" value="ECO:0007669"/>
    <property type="project" value="UniProtKB-UniRule"/>
</dbReference>
<comment type="subcellular location">
    <subcellularLocation>
        <location evidence="2 10">Cytoplasm</location>
    </subcellularLocation>
    <subcellularLocation>
        <location evidence="1 10">Nucleus</location>
    </subcellularLocation>
</comment>
<dbReference type="GO" id="GO:0000289">
    <property type="term" value="P:nuclear-transcribed mRNA poly(A) tail shortening"/>
    <property type="evidence" value="ECO:0007669"/>
    <property type="project" value="UniProtKB-ARBA"/>
</dbReference>
<feature type="domain" description="NOT2/NOT3/NOT5 C-terminal" evidence="13">
    <location>
        <begin position="544"/>
        <end position="647"/>
    </location>
</feature>
<feature type="region of interest" description="Disordered" evidence="11">
    <location>
        <begin position="251"/>
        <end position="373"/>
    </location>
</feature>
<feature type="compositionally biased region" description="Polar residues" evidence="11">
    <location>
        <begin position="402"/>
        <end position="421"/>
    </location>
</feature>
<evidence type="ECO:0000256" key="9">
    <source>
        <dbReference type="ARBA" id="ARBA00023242"/>
    </source>
</evidence>
<feature type="compositionally biased region" description="Basic and acidic residues" evidence="11">
    <location>
        <begin position="90"/>
        <end position="103"/>
    </location>
</feature>
<keyword evidence="7 10" id="KW-0805">Transcription regulation</keyword>
<dbReference type="RefSeq" id="XP_064853483.1">
    <property type="nucleotide sequence ID" value="XM_064997411.1"/>
</dbReference>
<evidence type="ECO:0000256" key="2">
    <source>
        <dbReference type="ARBA" id="ARBA00004496"/>
    </source>
</evidence>
<dbReference type="InterPro" id="IPR040168">
    <property type="entry name" value="Not2/3/5"/>
</dbReference>
<dbReference type="GeneID" id="90074462"/>
<organism evidence="14 15">
    <name type="scientific">Saccharomycopsis crataegensis</name>
    <dbReference type="NCBI Taxonomy" id="43959"/>
    <lineage>
        <taxon>Eukaryota</taxon>
        <taxon>Fungi</taxon>
        <taxon>Dikarya</taxon>
        <taxon>Ascomycota</taxon>
        <taxon>Saccharomycotina</taxon>
        <taxon>Saccharomycetes</taxon>
        <taxon>Saccharomycopsidaceae</taxon>
        <taxon>Saccharomycopsis</taxon>
    </lineage>
</organism>
<keyword evidence="15" id="KW-1185">Reference proteome</keyword>
<dbReference type="GO" id="GO:0000932">
    <property type="term" value="C:P-body"/>
    <property type="evidence" value="ECO:0007669"/>
    <property type="project" value="UniProtKB-UniRule"/>
</dbReference>
<keyword evidence="4 10" id="KW-0963">Cytoplasm</keyword>
<name>A0AAV5QPQ1_9ASCO</name>
<accession>A0AAV5QPQ1</accession>
<feature type="compositionally biased region" description="Polar residues" evidence="11">
    <location>
        <begin position="320"/>
        <end position="330"/>
    </location>
</feature>
<dbReference type="GO" id="GO:0006355">
    <property type="term" value="P:regulation of DNA-templated transcription"/>
    <property type="evidence" value="ECO:0007669"/>
    <property type="project" value="InterPro"/>
</dbReference>
<keyword evidence="9 10" id="KW-0539">Nucleus</keyword>
<evidence type="ECO:0000256" key="10">
    <source>
        <dbReference type="PIRNR" id="PIRNR005290"/>
    </source>
</evidence>
<feature type="compositionally biased region" description="Low complexity" evidence="11">
    <location>
        <begin position="266"/>
        <end position="279"/>
    </location>
</feature>
<dbReference type="PIRSF" id="PIRSF005290">
    <property type="entry name" value="NOT_su_3_5"/>
    <property type="match status" value="1"/>
</dbReference>
<dbReference type="InterPro" id="IPR012270">
    <property type="entry name" value="CCR4-NOT_su3/5"/>
</dbReference>
<evidence type="ECO:0000256" key="11">
    <source>
        <dbReference type="SAM" id="MobiDB-lite"/>
    </source>
</evidence>
<sequence length="652" mass="73112">MAHRKLQQEVDRVFKKISEGMDSFNESYDRHEMSTNQTQRDKLESDLKKEIKKLQRLREQIKVWQTSNEVKDKDTLLKYRHLVESAMERYKQVERDSKTKAYSKEGLSQPEQLSPEEKAKQDTIEYVKDVLDQMQIQTEGIEAEIAKLSISGRKAKKGGMGPKDQERKSELDDSMDMFKLHQENLELVLRLLQNGKLEPDSLGELKEDIQYFLENNQDPDFMFDDSIYESLGLDERDQVLAHDVKSAFDIINGDSNNKEETQTDHNSSSSISHSNGKNSMVKRSISPASPPITKKIPTSSSSSSSSTTIKTTGTLHSSTFLTSLPPSATSLKPAPLPSRPVNEKKWADAAATSASKLEQKQSPTSIPSKTTISLSKPPIIGELNIIPQNAPTSSSSSSSSSPKITSQNSKLLSDTATSDPKSTAPAMLSTATTDTIITSQLDKIVTKQEQEPLSPNEIKLTKDPLVASLTPGMQSFVYSFIQVRNDNKRKKQSETPSAVNYGTISSCKDLMVNPRKDLVLGLNLTLHPNEILKLSSEWDAFRSTFNYDFSKNPIKIIDLDLILSKADPLILFFGFYYGLSESERNIAKRGLFLKNWRLYKNQAFWFLKAAPSSSSGENFEVSNYEVFDAGNWSVKVLTNYQLDLTQLTPVDL</sequence>
<dbReference type="Proteomes" id="UP001360560">
    <property type="component" value="Unassembled WGS sequence"/>
</dbReference>
<comment type="function">
    <text evidence="10">Acts as component of the CCR4-NOT core complex, which in the nucleus seems to be a general transcription factor, and in the cytoplasm the major mRNA deadenylase involved in mRNA turnover. The NOT protein subcomplex negatively regulates the basal and activated transcription of many genes. Preferentially affects TC-type TATA element-dependent transcription. Could directly or indirectly inhibit component(s) of the general transcription machinery.</text>
</comment>
<comment type="caution">
    <text evidence="14">The sequence shown here is derived from an EMBL/GenBank/DDBJ whole genome shotgun (WGS) entry which is preliminary data.</text>
</comment>
<dbReference type="GO" id="GO:0005634">
    <property type="term" value="C:nucleus"/>
    <property type="evidence" value="ECO:0007669"/>
    <property type="project" value="UniProtKB-SubCell"/>
</dbReference>
<dbReference type="InterPro" id="IPR007207">
    <property type="entry name" value="Not_N"/>
</dbReference>
<gene>
    <name evidence="14" type="ORF">DASC09_038120</name>
</gene>
<reference evidence="14 15" key="1">
    <citation type="journal article" date="2023" name="Elife">
        <title>Identification of key yeast species and microbe-microbe interactions impacting larval growth of Drosophila in the wild.</title>
        <authorList>
            <person name="Mure A."/>
            <person name="Sugiura Y."/>
            <person name="Maeda R."/>
            <person name="Honda K."/>
            <person name="Sakurai N."/>
            <person name="Takahashi Y."/>
            <person name="Watada M."/>
            <person name="Katoh T."/>
            <person name="Gotoh A."/>
            <person name="Gotoh Y."/>
            <person name="Taniguchi I."/>
            <person name="Nakamura K."/>
            <person name="Hayashi T."/>
            <person name="Katayama T."/>
            <person name="Uemura T."/>
            <person name="Hattori Y."/>
        </authorList>
    </citation>
    <scope>NUCLEOTIDE SEQUENCE [LARGE SCALE GENOMIC DNA]</scope>
    <source>
        <strain evidence="14 15">SC-9</strain>
    </source>
</reference>
<dbReference type="InterPro" id="IPR007282">
    <property type="entry name" value="NOT2/3/5_C"/>
</dbReference>
<dbReference type="EMBL" id="BTFZ01000011">
    <property type="protein sequence ID" value="GMM36487.1"/>
    <property type="molecule type" value="Genomic_DNA"/>
</dbReference>
<protein>
    <recommendedName>
        <fullName evidence="10">General negative regulator of transcription subunit</fullName>
    </recommendedName>
</protein>
<evidence type="ECO:0000256" key="5">
    <source>
        <dbReference type="ARBA" id="ARBA00022491"/>
    </source>
</evidence>
<keyword evidence="5 10" id="KW-0678">Repressor</keyword>
<dbReference type="Pfam" id="PF04153">
    <property type="entry name" value="NOT2_3_5_C"/>
    <property type="match status" value="1"/>
</dbReference>
<dbReference type="Pfam" id="PF04065">
    <property type="entry name" value="Not3"/>
    <property type="match status" value="1"/>
</dbReference>
<evidence type="ECO:0000256" key="4">
    <source>
        <dbReference type="ARBA" id="ARBA00022490"/>
    </source>
</evidence>
<comment type="similarity">
    <text evidence="3 10">Belongs to the CNOT2/3/5 family.</text>
</comment>
<evidence type="ECO:0000259" key="12">
    <source>
        <dbReference type="Pfam" id="PF04065"/>
    </source>
</evidence>
<keyword evidence="10" id="KW-0010">Activator</keyword>
<evidence type="ECO:0000313" key="15">
    <source>
        <dbReference type="Proteomes" id="UP001360560"/>
    </source>
</evidence>
<evidence type="ECO:0000313" key="14">
    <source>
        <dbReference type="EMBL" id="GMM36487.1"/>
    </source>
</evidence>
<evidence type="ECO:0000259" key="13">
    <source>
        <dbReference type="Pfam" id="PF04153"/>
    </source>
</evidence>
<dbReference type="AlphaFoldDB" id="A0AAV5QPQ1"/>
<feature type="compositionally biased region" description="Low complexity" evidence="11">
    <location>
        <begin position="291"/>
        <end position="319"/>
    </location>
</feature>
<evidence type="ECO:0000256" key="7">
    <source>
        <dbReference type="ARBA" id="ARBA00023015"/>
    </source>
</evidence>
<keyword evidence="6" id="KW-0597">Phosphoprotein</keyword>
<feature type="domain" description="CCR4-Not complex component Not N-terminal" evidence="12">
    <location>
        <begin position="3"/>
        <end position="234"/>
    </location>
</feature>
<evidence type="ECO:0000256" key="8">
    <source>
        <dbReference type="ARBA" id="ARBA00023163"/>
    </source>
</evidence>
<evidence type="ECO:0000256" key="6">
    <source>
        <dbReference type="ARBA" id="ARBA00022553"/>
    </source>
</evidence>
<dbReference type="PANTHER" id="PTHR23326">
    <property type="entry name" value="CCR4 NOT-RELATED"/>
    <property type="match status" value="1"/>
</dbReference>
<feature type="compositionally biased region" description="Low complexity" evidence="11">
    <location>
        <begin position="362"/>
        <end position="373"/>
    </location>
</feature>
<dbReference type="InterPro" id="IPR038635">
    <property type="entry name" value="CCR4-NOT_su2/3/5_C_sf"/>
</dbReference>
<feature type="region of interest" description="Disordered" evidence="11">
    <location>
        <begin position="90"/>
        <end position="119"/>
    </location>
</feature>